<dbReference type="AlphaFoldDB" id="A0A8T0UHE4"/>
<proteinExistence type="predicted"/>
<dbReference type="EMBL" id="CM029042">
    <property type="protein sequence ID" value="KAG2621787.1"/>
    <property type="molecule type" value="Genomic_DNA"/>
</dbReference>
<evidence type="ECO:0000313" key="2">
    <source>
        <dbReference type="Proteomes" id="UP000823388"/>
    </source>
</evidence>
<name>A0A8T0UHE4_PANVG</name>
<protein>
    <submittedName>
        <fullName evidence="1">Uncharacterized protein</fullName>
    </submittedName>
</protein>
<keyword evidence="2" id="KW-1185">Reference proteome</keyword>
<organism evidence="1 2">
    <name type="scientific">Panicum virgatum</name>
    <name type="common">Blackwell switchgrass</name>
    <dbReference type="NCBI Taxonomy" id="38727"/>
    <lineage>
        <taxon>Eukaryota</taxon>
        <taxon>Viridiplantae</taxon>
        <taxon>Streptophyta</taxon>
        <taxon>Embryophyta</taxon>
        <taxon>Tracheophyta</taxon>
        <taxon>Spermatophyta</taxon>
        <taxon>Magnoliopsida</taxon>
        <taxon>Liliopsida</taxon>
        <taxon>Poales</taxon>
        <taxon>Poaceae</taxon>
        <taxon>PACMAD clade</taxon>
        <taxon>Panicoideae</taxon>
        <taxon>Panicodae</taxon>
        <taxon>Paniceae</taxon>
        <taxon>Panicinae</taxon>
        <taxon>Panicum</taxon>
        <taxon>Panicum sect. Hiantes</taxon>
    </lineage>
</organism>
<dbReference type="Proteomes" id="UP000823388">
    <property type="component" value="Chromosome 3N"/>
</dbReference>
<accession>A0A8T0UHE4</accession>
<reference evidence="1" key="1">
    <citation type="submission" date="2020-05" db="EMBL/GenBank/DDBJ databases">
        <title>WGS assembly of Panicum virgatum.</title>
        <authorList>
            <person name="Lovell J.T."/>
            <person name="Jenkins J."/>
            <person name="Shu S."/>
            <person name="Juenger T.E."/>
            <person name="Schmutz J."/>
        </authorList>
    </citation>
    <scope>NUCLEOTIDE SEQUENCE</scope>
    <source>
        <strain evidence="1">AP13</strain>
    </source>
</reference>
<evidence type="ECO:0000313" key="1">
    <source>
        <dbReference type="EMBL" id="KAG2621787.1"/>
    </source>
</evidence>
<sequence>MTSPFEGPNLTQKPSKTAAPVWNAMIILGSEEILTSPTCLPLDASMAYREMHGSSKGQDRRPCR</sequence>
<comment type="caution">
    <text evidence="1">The sequence shown here is derived from an EMBL/GenBank/DDBJ whole genome shotgun (WGS) entry which is preliminary data.</text>
</comment>
<gene>
    <name evidence="1" type="ORF">PVAP13_3NG311312</name>
</gene>